<dbReference type="PANTHER" id="PTHR15090">
    <property type="entry name" value="SEQUESTOSOME 1-RELATED"/>
    <property type="match status" value="1"/>
</dbReference>
<gene>
    <name evidence="7" type="ORF">GSI_05609</name>
</gene>
<name>A0A2G8SF32_9APHY</name>
<evidence type="ECO:0000256" key="4">
    <source>
        <dbReference type="PROSITE-ProRule" id="PRU00228"/>
    </source>
</evidence>
<dbReference type="PANTHER" id="PTHR15090:SF8">
    <property type="entry name" value="ZZ-TYPE ZINC FINGER-CONTAINING PROTEIN"/>
    <property type="match status" value="1"/>
</dbReference>
<keyword evidence="3" id="KW-0862">Zinc</keyword>
<dbReference type="Proteomes" id="UP000230002">
    <property type="component" value="Unassembled WGS sequence"/>
</dbReference>
<dbReference type="AlphaFoldDB" id="A0A2G8SF32"/>
<evidence type="ECO:0000256" key="3">
    <source>
        <dbReference type="ARBA" id="ARBA00022833"/>
    </source>
</evidence>
<evidence type="ECO:0000313" key="8">
    <source>
        <dbReference type="Proteomes" id="UP000230002"/>
    </source>
</evidence>
<evidence type="ECO:0000256" key="5">
    <source>
        <dbReference type="SAM" id="MobiDB-lite"/>
    </source>
</evidence>
<dbReference type="Gene3D" id="3.30.60.90">
    <property type="match status" value="3"/>
</dbReference>
<reference evidence="7 8" key="1">
    <citation type="journal article" date="2015" name="Sci. Rep.">
        <title>Chromosome-level genome map provides insights into diverse defense mechanisms in the medicinal fungus Ganoderma sinense.</title>
        <authorList>
            <person name="Zhu Y."/>
            <person name="Xu J."/>
            <person name="Sun C."/>
            <person name="Zhou S."/>
            <person name="Xu H."/>
            <person name="Nelson D.R."/>
            <person name="Qian J."/>
            <person name="Song J."/>
            <person name="Luo H."/>
            <person name="Xiang L."/>
            <person name="Li Y."/>
            <person name="Xu Z."/>
            <person name="Ji A."/>
            <person name="Wang L."/>
            <person name="Lu S."/>
            <person name="Hayward A."/>
            <person name="Sun W."/>
            <person name="Li X."/>
            <person name="Schwartz D.C."/>
            <person name="Wang Y."/>
            <person name="Chen S."/>
        </authorList>
    </citation>
    <scope>NUCLEOTIDE SEQUENCE [LARGE SCALE GENOMIC DNA]</scope>
    <source>
        <strain evidence="7 8">ZZ0214-1</strain>
    </source>
</reference>
<sequence length="284" mass="31351">MDASKTGTNWGAVNSSIDFPPAYDAPRGAWPLESHPGVRAGGTVICGFCGKHVRDGNRFKCLQCPSYERCGECMSAPRAWASHDAAHQFFPIRNPEDETYFSQVRSMVQRSVGTRAPRLSHKNINCDGCGKTDIEGVRHKCLVCDDYDLCEVCIASPAKRTEHNPDHAFFPLTTPYDRHEYDKARARAHPESILHDGIACDGCSSKPLAGVRHKCLECEDFDLCTSCVSTPSRLMRHDATHAFFPIDVPGDKTSFVQAQARRKTASRRPRTETVLFGGPGGYSS</sequence>
<protein>
    <recommendedName>
        <fullName evidence="6">ZZ-type domain-containing protein</fullName>
    </recommendedName>
</protein>
<dbReference type="PROSITE" id="PS50135">
    <property type="entry name" value="ZF_ZZ_2"/>
    <property type="match status" value="3"/>
</dbReference>
<dbReference type="EMBL" id="AYKW01000011">
    <property type="protein sequence ID" value="PIL32363.1"/>
    <property type="molecule type" value="Genomic_DNA"/>
</dbReference>
<evidence type="ECO:0000259" key="6">
    <source>
        <dbReference type="PROSITE" id="PS50135"/>
    </source>
</evidence>
<feature type="region of interest" description="Disordered" evidence="5">
    <location>
        <begin position="262"/>
        <end position="284"/>
    </location>
</feature>
<keyword evidence="2 4" id="KW-0863">Zinc-finger</keyword>
<evidence type="ECO:0000256" key="1">
    <source>
        <dbReference type="ARBA" id="ARBA00022723"/>
    </source>
</evidence>
<dbReference type="Pfam" id="PF00569">
    <property type="entry name" value="ZZ"/>
    <property type="match status" value="3"/>
</dbReference>
<dbReference type="STRING" id="1077348.A0A2G8SF32"/>
<feature type="domain" description="ZZ-type" evidence="6">
    <location>
        <begin position="121"/>
        <end position="177"/>
    </location>
</feature>
<comment type="caution">
    <text evidence="7">The sequence shown here is derived from an EMBL/GenBank/DDBJ whole genome shotgun (WGS) entry which is preliminary data.</text>
</comment>
<dbReference type="InterPro" id="IPR043145">
    <property type="entry name" value="Znf_ZZ_sf"/>
</dbReference>
<dbReference type="GO" id="GO:0008270">
    <property type="term" value="F:zinc ion binding"/>
    <property type="evidence" value="ECO:0007669"/>
    <property type="project" value="UniProtKB-KW"/>
</dbReference>
<dbReference type="CDD" id="cd02249">
    <property type="entry name" value="ZZ"/>
    <property type="match status" value="2"/>
</dbReference>
<evidence type="ECO:0000313" key="7">
    <source>
        <dbReference type="EMBL" id="PIL32363.1"/>
    </source>
</evidence>
<dbReference type="SMART" id="SM00291">
    <property type="entry name" value="ZnF_ZZ"/>
    <property type="match status" value="3"/>
</dbReference>
<organism evidence="7 8">
    <name type="scientific">Ganoderma sinense ZZ0214-1</name>
    <dbReference type="NCBI Taxonomy" id="1077348"/>
    <lineage>
        <taxon>Eukaryota</taxon>
        <taxon>Fungi</taxon>
        <taxon>Dikarya</taxon>
        <taxon>Basidiomycota</taxon>
        <taxon>Agaricomycotina</taxon>
        <taxon>Agaricomycetes</taxon>
        <taxon>Polyporales</taxon>
        <taxon>Polyporaceae</taxon>
        <taxon>Ganoderma</taxon>
    </lineage>
</organism>
<dbReference type="SUPFAM" id="SSF57850">
    <property type="entry name" value="RING/U-box"/>
    <property type="match status" value="3"/>
</dbReference>
<evidence type="ECO:0000256" key="2">
    <source>
        <dbReference type="ARBA" id="ARBA00022771"/>
    </source>
</evidence>
<dbReference type="OrthoDB" id="3350428at2759"/>
<dbReference type="InterPro" id="IPR052260">
    <property type="entry name" value="Autophagy_Rcpt_SigReg"/>
</dbReference>
<proteinExistence type="predicted"/>
<keyword evidence="1" id="KW-0479">Metal-binding</keyword>
<feature type="domain" description="ZZ-type" evidence="6">
    <location>
        <begin position="41"/>
        <end position="97"/>
    </location>
</feature>
<dbReference type="InterPro" id="IPR000433">
    <property type="entry name" value="Znf_ZZ"/>
</dbReference>
<feature type="domain" description="ZZ-type" evidence="6">
    <location>
        <begin position="195"/>
        <end position="251"/>
    </location>
</feature>
<accession>A0A2G8SF32</accession>
<keyword evidence="8" id="KW-1185">Reference proteome</keyword>